<proteinExistence type="predicted"/>
<gene>
    <name evidence="11" type="primary">TSPAN33</name>
</gene>
<feature type="transmembrane region" description="Helical" evidence="9">
    <location>
        <begin position="25"/>
        <end position="48"/>
    </location>
</feature>
<organism evidence="10 11">
    <name type="scientific">Apteryx mantelli</name>
    <name type="common">North Island brown kiwi</name>
    <dbReference type="NCBI Taxonomy" id="2696672"/>
    <lineage>
        <taxon>Eukaryota</taxon>
        <taxon>Metazoa</taxon>
        <taxon>Chordata</taxon>
        <taxon>Craniata</taxon>
        <taxon>Vertebrata</taxon>
        <taxon>Euteleostomi</taxon>
        <taxon>Archelosauria</taxon>
        <taxon>Archosauria</taxon>
        <taxon>Dinosauria</taxon>
        <taxon>Saurischia</taxon>
        <taxon>Theropoda</taxon>
        <taxon>Coelurosauria</taxon>
        <taxon>Aves</taxon>
        <taxon>Palaeognathae</taxon>
        <taxon>Apterygiformes</taxon>
        <taxon>Apterygidae</taxon>
        <taxon>Apteryx</taxon>
    </lineage>
</organism>
<name>A0ABM4G924_9AVES</name>
<evidence type="ECO:0000256" key="2">
    <source>
        <dbReference type="ARBA" id="ARBA00022475"/>
    </source>
</evidence>
<sequence>MARRAAGAVVPHGDDFSFVSPLVKYVLFFFNMLFWMISMVMVAVGVYARLLKHAEAAMACLAVDPAILLIVVGVLMFLITFCGCIGSLRENICLLQTFSICLTVVFLLQLAAGVLGFVFSDKARGKVSEIINGAIVHYRDDLDLQNLIDFGQKELLRGGLLQGLVPEHVLQLHRRQPQPRAVLGAFLLLPPSRRRGCHQHHVWPGHAGHELPGGQRIHLHQRLHRQAGQLDPQQPLPAGGHRSGPGHPPARGDPALSDPRQPDQRPDQAAALQSAAPGRPLVLSPREASASVGRRGFLCPLDILGRRADPPSWQLLALPSGEGHHLLEPGQTFARPLLPGTGQWPPPPATLGPWESLCLGLFSLKQPRVGAICFQASRRAHGDAAAAAEGAESGVCP</sequence>
<keyword evidence="6" id="KW-1015">Disulfide bond</keyword>
<protein>
    <submittedName>
        <fullName evidence="11">Tetraspanin-33 isoform X1</fullName>
    </submittedName>
</protein>
<dbReference type="PRINTS" id="PR00259">
    <property type="entry name" value="TMFOUR"/>
</dbReference>
<evidence type="ECO:0000256" key="1">
    <source>
        <dbReference type="ARBA" id="ARBA00004651"/>
    </source>
</evidence>
<reference evidence="11" key="2">
    <citation type="submission" date="2025-08" db="UniProtKB">
        <authorList>
            <consortium name="RefSeq"/>
        </authorList>
    </citation>
    <scope>IDENTIFICATION</scope>
    <source>
        <tissue evidence="11">Blood</tissue>
    </source>
</reference>
<accession>A0ABM4G924</accession>
<dbReference type="GeneID" id="106484875"/>
<evidence type="ECO:0000256" key="4">
    <source>
        <dbReference type="ARBA" id="ARBA00022989"/>
    </source>
</evidence>
<dbReference type="InterPro" id="IPR018499">
    <property type="entry name" value="Tetraspanin/Peripherin"/>
</dbReference>
<reference evidence="10" key="1">
    <citation type="submission" date="2025-05" db="UniProtKB">
        <authorList>
            <consortium name="RefSeq"/>
        </authorList>
    </citation>
    <scope>NUCLEOTIDE SEQUENCE [LARGE SCALE GENOMIC DNA]</scope>
</reference>
<evidence type="ECO:0000313" key="10">
    <source>
        <dbReference type="Proteomes" id="UP001652627"/>
    </source>
</evidence>
<keyword evidence="10" id="KW-1185">Reference proteome</keyword>
<feature type="region of interest" description="Disordered" evidence="8">
    <location>
        <begin position="223"/>
        <end position="287"/>
    </location>
</feature>
<evidence type="ECO:0000256" key="7">
    <source>
        <dbReference type="ARBA" id="ARBA00023180"/>
    </source>
</evidence>
<evidence type="ECO:0000256" key="3">
    <source>
        <dbReference type="ARBA" id="ARBA00022692"/>
    </source>
</evidence>
<evidence type="ECO:0000256" key="8">
    <source>
        <dbReference type="SAM" id="MobiDB-lite"/>
    </source>
</evidence>
<dbReference type="PANTHER" id="PTHR19282">
    <property type="entry name" value="TETRASPANIN"/>
    <property type="match status" value="1"/>
</dbReference>
<dbReference type="PANTHER" id="PTHR19282:SF154">
    <property type="entry name" value="TETRASPANIN-33"/>
    <property type="match status" value="1"/>
</dbReference>
<feature type="transmembrane region" description="Helical" evidence="9">
    <location>
        <begin position="94"/>
        <end position="119"/>
    </location>
</feature>
<keyword evidence="7" id="KW-0325">Glycoprotein</keyword>
<keyword evidence="3 9" id="KW-0812">Transmembrane</keyword>
<keyword evidence="2" id="KW-1003">Cell membrane</keyword>
<evidence type="ECO:0000313" key="11">
    <source>
        <dbReference type="RefSeq" id="XP_067173697.1"/>
    </source>
</evidence>
<dbReference type="Proteomes" id="UP001652627">
    <property type="component" value="Chromosome 1"/>
</dbReference>
<evidence type="ECO:0000256" key="9">
    <source>
        <dbReference type="SAM" id="Phobius"/>
    </source>
</evidence>
<keyword evidence="5 9" id="KW-0472">Membrane</keyword>
<comment type="subcellular location">
    <subcellularLocation>
        <location evidence="1">Cell membrane</location>
        <topology evidence="1">Multi-pass membrane protein</topology>
    </subcellularLocation>
</comment>
<evidence type="ECO:0000256" key="6">
    <source>
        <dbReference type="ARBA" id="ARBA00023157"/>
    </source>
</evidence>
<keyword evidence="4 9" id="KW-1133">Transmembrane helix</keyword>
<feature type="transmembrane region" description="Helical" evidence="9">
    <location>
        <begin position="60"/>
        <end position="88"/>
    </location>
</feature>
<dbReference type="RefSeq" id="XP_067173697.1">
    <property type="nucleotide sequence ID" value="XM_067317596.1"/>
</dbReference>
<dbReference type="Pfam" id="PF00335">
    <property type="entry name" value="Tetraspanin"/>
    <property type="match status" value="1"/>
</dbReference>
<evidence type="ECO:0000256" key="5">
    <source>
        <dbReference type="ARBA" id="ARBA00023136"/>
    </source>
</evidence>